<dbReference type="AlphaFoldDB" id="A0A165ABS7"/>
<proteinExistence type="predicted"/>
<sequence length="53" mass="5978">MVFLLSKRSCANVTFSGEGSRTLNERAGTVAKRSENEMSQFDPFSWCVSDPFR</sequence>
<dbReference type="EMBL" id="LRGB01000639">
    <property type="protein sequence ID" value="KZS17422.1"/>
    <property type="molecule type" value="Genomic_DNA"/>
</dbReference>
<gene>
    <name evidence="1" type="ORF">APZ42_016626</name>
</gene>
<evidence type="ECO:0000313" key="1">
    <source>
        <dbReference type="EMBL" id="KZS17422.1"/>
    </source>
</evidence>
<name>A0A165ABS7_9CRUS</name>
<evidence type="ECO:0000313" key="2">
    <source>
        <dbReference type="Proteomes" id="UP000076858"/>
    </source>
</evidence>
<organism evidence="1 2">
    <name type="scientific">Daphnia magna</name>
    <dbReference type="NCBI Taxonomy" id="35525"/>
    <lineage>
        <taxon>Eukaryota</taxon>
        <taxon>Metazoa</taxon>
        <taxon>Ecdysozoa</taxon>
        <taxon>Arthropoda</taxon>
        <taxon>Crustacea</taxon>
        <taxon>Branchiopoda</taxon>
        <taxon>Diplostraca</taxon>
        <taxon>Cladocera</taxon>
        <taxon>Anomopoda</taxon>
        <taxon>Daphniidae</taxon>
        <taxon>Daphnia</taxon>
    </lineage>
</organism>
<protein>
    <submittedName>
        <fullName evidence="1">Uncharacterized protein</fullName>
    </submittedName>
</protein>
<dbReference type="Proteomes" id="UP000076858">
    <property type="component" value="Unassembled WGS sequence"/>
</dbReference>
<reference evidence="1 2" key="1">
    <citation type="submission" date="2016-03" db="EMBL/GenBank/DDBJ databases">
        <title>EvidentialGene: Evidence-directed Construction of Genes on Genomes.</title>
        <authorList>
            <person name="Gilbert D.G."/>
            <person name="Choi J.-H."/>
            <person name="Mockaitis K."/>
            <person name="Colbourne J."/>
            <person name="Pfrender M."/>
        </authorList>
    </citation>
    <scope>NUCLEOTIDE SEQUENCE [LARGE SCALE GENOMIC DNA]</scope>
    <source>
        <strain evidence="1 2">Xinb3</strain>
        <tissue evidence="1">Complete organism</tissue>
    </source>
</reference>
<accession>A0A165ABS7</accession>
<keyword evidence="2" id="KW-1185">Reference proteome</keyword>
<comment type="caution">
    <text evidence="1">The sequence shown here is derived from an EMBL/GenBank/DDBJ whole genome shotgun (WGS) entry which is preliminary data.</text>
</comment>